<feature type="transmembrane region" description="Helical" evidence="8">
    <location>
        <begin position="162"/>
        <end position="190"/>
    </location>
</feature>
<proteinExistence type="predicted"/>
<dbReference type="PANTHER" id="PTHR33908">
    <property type="entry name" value="MANNOSYLTRANSFERASE YKCB-RELATED"/>
    <property type="match status" value="1"/>
</dbReference>
<feature type="transmembrane region" description="Helical" evidence="8">
    <location>
        <begin position="337"/>
        <end position="360"/>
    </location>
</feature>
<organism evidence="9 10">
    <name type="scientific">Bacteroides fragilis str. 3998T(B)3</name>
    <dbReference type="NCBI Taxonomy" id="1339316"/>
    <lineage>
        <taxon>Bacteria</taxon>
        <taxon>Pseudomonadati</taxon>
        <taxon>Bacteroidota</taxon>
        <taxon>Bacteroidia</taxon>
        <taxon>Bacteroidales</taxon>
        <taxon>Bacteroidaceae</taxon>
        <taxon>Bacteroides</taxon>
    </lineage>
</organism>
<comment type="caution">
    <text evidence="9">The sequence shown here is derived from an EMBL/GenBank/DDBJ whole genome shotgun (WGS) entry which is preliminary data.</text>
</comment>
<feature type="transmembrane region" description="Helical" evidence="8">
    <location>
        <begin position="253"/>
        <end position="279"/>
    </location>
</feature>
<feature type="transmembrane region" description="Helical" evidence="8">
    <location>
        <begin position="202"/>
        <end position="220"/>
    </location>
</feature>
<name>A0A015TYP4_BACFG</name>
<evidence type="ECO:0000313" key="10">
    <source>
        <dbReference type="Proteomes" id="UP000020773"/>
    </source>
</evidence>
<evidence type="ECO:0000256" key="1">
    <source>
        <dbReference type="ARBA" id="ARBA00004651"/>
    </source>
</evidence>
<reference evidence="9 10" key="1">
    <citation type="submission" date="2014-02" db="EMBL/GenBank/DDBJ databases">
        <authorList>
            <person name="Sears C."/>
            <person name="Carroll K."/>
            <person name="Sack B.R."/>
            <person name="Qadri F."/>
            <person name="Myers L.L."/>
            <person name="Chung G.-T."/>
            <person name="Escheverria P."/>
            <person name="Fraser C.M."/>
            <person name="Sadzewicz L."/>
            <person name="Shefchek K.A."/>
            <person name="Tallon L."/>
            <person name="Das S.P."/>
            <person name="Daugherty S."/>
            <person name="Mongodin E.F."/>
        </authorList>
    </citation>
    <scope>NUCLEOTIDE SEQUENCE [LARGE SCALE GENOMIC DNA]</scope>
    <source>
        <strain evidence="10">3998T(B)3</strain>
    </source>
</reference>
<feature type="transmembrane region" description="Helical" evidence="8">
    <location>
        <begin position="291"/>
        <end position="307"/>
    </location>
</feature>
<feature type="transmembrane region" description="Helical" evidence="8">
    <location>
        <begin position="76"/>
        <end position="95"/>
    </location>
</feature>
<dbReference type="GO" id="GO:0010041">
    <property type="term" value="P:response to iron(III) ion"/>
    <property type="evidence" value="ECO:0007669"/>
    <property type="project" value="TreeGrafter"/>
</dbReference>
<evidence type="ECO:0000256" key="8">
    <source>
        <dbReference type="SAM" id="Phobius"/>
    </source>
</evidence>
<evidence type="ECO:0000256" key="7">
    <source>
        <dbReference type="ARBA" id="ARBA00023136"/>
    </source>
</evidence>
<sequence>MKSKFLPFLLLLAVLPVLIFRDYTPSNELRYLSIVDEALRNGDIFTFTNHGIQYADKPPLYFWILMLGKWLLGNHAMWFASLFSFIPALVIMLVMDRWVEREVSVANRLSAQLMLMSCGLFLGLAVVLRMDMLMCMFIVLALRTFYQMLKGQGSKNWNQFLFPFYIFMAVFSKGPVGILVPLVSTFIFLLITGRVKTFGRYWGWKTFAVLLLGCFIWFGGVCWEEGGLTYLHDLLFRQTVGRAVNAFDHSAPFYYYFISVWYSLAPWALFLVGIIIAGACRRLIRSDMERFFMVIILTTLLMLSCFSGKLAVYLAPTFPFFVYLAVLLLSHFRWNQWLALTLLLPAVVFVAGLPALIVLGRMPGTEFLGQKLFYVAGGILTVSGGTALYFLYRKKSLNKTINVLALGLFCAVFVGGWDVPAINGELGYSELCRKAVELSKEKNVSGYCVLNVRRSENMDVYLHERVKEVTEEEVLDNKYQNTILMISNKKIRSNKKLEEFVNGKEHYVIGRFSVMVL</sequence>
<dbReference type="Proteomes" id="UP000020773">
    <property type="component" value="Unassembled WGS sequence"/>
</dbReference>
<keyword evidence="4 9" id="KW-0808">Transferase</keyword>
<dbReference type="AlphaFoldDB" id="A0A015TYP4"/>
<dbReference type="RefSeq" id="WP_005789833.1">
    <property type="nucleotide sequence ID" value="NZ_JGDB01000240.1"/>
</dbReference>
<keyword evidence="6 8" id="KW-1133">Transmembrane helix</keyword>
<dbReference type="GO" id="GO:0009103">
    <property type="term" value="P:lipopolysaccharide biosynthetic process"/>
    <property type="evidence" value="ECO:0007669"/>
    <property type="project" value="UniProtKB-ARBA"/>
</dbReference>
<evidence type="ECO:0000256" key="2">
    <source>
        <dbReference type="ARBA" id="ARBA00022475"/>
    </source>
</evidence>
<evidence type="ECO:0000256" key="6">
    <source>
        <dbReference type="ARBA" id="ARBA00022989"/>
    </source>
</evidence>
<dbReference type="GO" id="GO:0016763">
    <property type="term" value="F:pentosyltransferase activity"/>
    <property type="evidence" value="ECO:0007669"/>
    <property type="project" value="TreeGrafter"/>
</dbReference>
<dbReference type="GeneID" id="60366591"/>
<dbReference type="PATRIC" id="fig|1339316.3.peg.3618"/>
<dbReference type="GO" id="GO:0005886">
    <property type="term" value="C:plasma membrane"/>
    <property type="evidence" value="ECO:0007669"/>
    <property type="project" value="UniProtKB-SubCell"/>
</dbReference>
<dbReference type="InterPro" id="IPR050297">
    <property type="entry name" value="LipidA_mod_glycosyltrf_83"/>
</dbReference>
<gene>
    <name evidence="9" type="ORF">M125_3818</name>
</gene>
<accession>A0A015TYP4</accession>
<feature type="transmembrane region" description="Helical" evidence="8">
    <location>
        <begin position="372"/>
        <end position="391"/>
    </location>
</feature>
<protein>
    <submittedName>
        <fullName evidence="9">Dolichyl-phosphate-mannose-mannosyltransferase family protein</fullName>
    </submittedName>
</protein>
<keyword evidence="2" id="KW-1003">Cell membrane</keyword>
<evidence type="ECO:0000313" key="9">
    <source>
        <dbReference type="EMBL" id="EXY89514.1"/>
    </source>
</evidence>
<evidence type="ECO:0000256" key="5">
    <source>
        <dbReference type="ARBA" id="ARBA00022692"/>
    </source>
</evidence>
<keyword evidence="5 8" id="KW-0812">Transmembrane</keyword>
<feature type="transmembrane region" description="Helical" evidence="8">
    <location>
        <begin position="115"/>
        <end position="142"/>
    </location>
</feature>
<dbReference type="EMBL" id="JGDB01000240">
    <property type="protein sequence ID" value="EXY89514.1"/>
    <property type="molecule type" value="Genomic_DNA"/>
</dbReference>
<keyword evidence="3 9" id="KW-0328">Glycosyltransferase</keyword>
<feature type="transmembrane region" description="Helical" evidence="8">
    <location>
        <begin position="313"/>
        <end position="330"/>
    </location>
</feature>
<evidence type="ECO:0000256" key="4">
    <source>
        <dbReference type="ARBA" id="ARBA00022679"/>
    </source>
</evidence>
<feature type="transmembrane region" description="Helical" evidence="8">
    <location>
        <begin position="403"/>
        <end position="422"/>
    </location>
</feature>
<keyword evidence="7 8" id="KW-0472">Membrane</keyword>
<evidence type="ECO:0000256" key="3">
    <source>
        <dbReference type="ARBA" id="ARBA00022676"/>
    </source>
</evidence>
<dbReference type="PANTHER" id="PTHR33908:SF3">
    <property type="entry name" value="UNDECAPRENYL PHOSPHATE-ALPHA-4-AMINO-4-DEOXY-L-ARABINOSE ARABINOSYL TRANSFERASE"/>
    <property type="match status" value="1"/>
</dbReference>
<comment type="subcellular location">
    <subcellularLocation>
        <location evidence="1">Cell membrane</location>
        <topology evidence="1">Multi-pass membrane protein</topology>
    </subcellularLocation>
</comment>